<organism evidence="2 3">
    <name type="scientific">Acinonyx jubatus</name>
    <name type="common">Cheetah</name>
    <dbReference type="NCBI Taxonomy" id="32536"/>
    <lineage>
        <taxon>Eukaryota</taxon>
        <taxon>Metazoa</taxon>
        <taxon>Chordata</taxon>
        <taxon>Craniata</taxon>
        <taxon>Vertebrata</taxon>
        <taxon>Euteleostomi</taxon>
        <taxon>Mammalia</taxon>
        <taxon>Eutheria</taxon>
        <taxon>Laurasiatheria</taxon>
        <taxon>Carnivora</taxon>
        <taxon>Feliformia</taxon>
        <taxon>Felidae</taxon>
        <taxon>Felinae</taxon>
        <taxon>Acinonyx</taxon>
    </lineage>
</organism>
<dbReference type="InterPro" id="IPR029134">
    <property type="entry name" value="DUF4647"/>
</dbReference>
<dbReference type="PANTHER" id="PTHR36130">
    <property type="entry name" value="RIKEN CDNA 4933430I17 GENE"/>
    <property type="match status" value="1"/>
</dbReference>
<feature type="region of interest" description="Disordered" evidence="1">
    <location>
        <begin position="368"/>
        <end position="431"/>
    </location>
</feature>
<proteinExistence type="predicted"/>
<evidence type="ECO:0000313" key="2">
    <source>
        <dbReference type="Proteomes" id="UP001652583"/>
    </source>
</evidence>
<name>A0ABM3NMT0_ACIJB</name>
<feature type="compositionally biased region" description="Low complexity" evidence="1">
    <location>
        <begin position="379"/>
        <end position="393"/>
    </location>
</feature>
<protein>
    <submittedName>
        <fullName evidence="3">LOW QUALITY PROTEIN: uncharacterized protein C9orf43 homolog</fullName>
    </submittedName>
</protein>
<feature type="region of interest" description="Disordered" evidence="1">
    <location>
        <begin position="457"/>
        <end position="540"/>
    </location>
</feature>
<gene>
    <name evidence="3" type="primary">CD4H9orf43</name>
</gene>
<feature type="compositionally biased region" description="Polar residues" evidence="1">
    <location>
        <begin position="483"/>
        <end position="497"/>
    </location>
</feature>
<evidence type="ECO:0000313" key="3">
    <source>
        <dbReference type="RefSeq" id="XP_053060736.1"/>
    </source>
</evidence>
<evidence type="ECO:0000256" key="1">
    <source>
        <dbReference type="SAM" id="MobiDB-lite"/>
    </source>
</evidence>
<dbReference type="Pfam" id="PF15504">
    <property type="entry name" value="DUF4647"/>
    <property type="match status" value="1"/>
</dbReference>
<accession>A0ABM3NMT0</accession>
<dbReference type="GeneID" id="106978435"/>
<keyword evidence="2" id="KW-1185">Reference proteome</keyword>
<dbReference type="PANTHER" id="PTHR36130:SF1">
    <property type="entry name" value="RIKEN CDNA 4933430I17 GENE"/>
    <property type="match status" value="1"/>
</dbReference>
<dbReference type="RefSeq" id="XP_053060736.1">
    <property type="nucleotide sequence ID" value="XM_053204761.1"/>
</dbReference>
<dbReference type="Proteomes" id="UP001652583">
    <property type="component" value="Chromosome D4"/>
</dbReference>
<reference evidence="3" key="1">
    <citation type="submission" date="2025-08" db="UniProtKB">
        <authorList>
            <consortium name="RefSeq"/>
        </authorList>
    </citation>
    <scope>IDENTIFICATION</scope>
    <source>
        <tissue evidence="3">Blood</tissue>
    </source>
</reference>
<sequence length="540" mass="61314">MGVGRRARNELFQIPASAAFWPVHLRCGSPRPAGLRRGTQAEKTQGQVSRGLESCAIGFCPKPVVAMDLPDESQWDETTCRLAVCQHPQCWATIRRVERGHPRILGPPCKTALNNEDKSPVLTIVNISDSCFRAKRLAHGHLSGFTFTKAPSLLCQGSKFDSKFQGRPRKDLPDKDFTPYTDKSPKLSVLNLNETRLPSSQDVRNMVVVWIPEQPEKRARPAEKKRIVSSQDGRMNCVAKDHFLYRKQKTETQLGPPRMNVPPPLPVHIFEQLTSESIPFWNQFDLEPLPQDLLKNLLPDEGKARPSLEMKTQLAMMKKKLALEKSRPDSAISAKMFLSVHRLALQRPALRYPEHLKKLCSNLNTEGRFSGAVRSSGHKQQQQQQKQQQQQQQRLVKTPPKRQEAKKKPKSDPGSPNILHKRSGGAMVYGPRHGHRTLLGWKSDQKQPQWMKLEGLTLKQDSTERPQMKNYLDSFPSKDDPELSQTKPSNKDISTQEDAVLESQERSPEDLSDGTSRTRWNPELKLLRILQATDDEDEEN</sequence>